<accession>T0YP25</accession>
<dbReference type="SUPFAM" id="SSF51905">
    <property type="entry name" value="FAD/NAD(P)-binding domain"/>
    <property type="match status" value="1"/>
</dbReference>
<sequence>MEADLVVIALGTSPNPLVPRATKGLDVNSEGCIIAEPETGATARAGVFAGGDITTGAATVILAMGAGRRAATAIDGYIRGAAASDSREAAPSGAR</sequence>
<dbReference type="InterPro" id="IPR036188">
    <property type="entry name" value="FAD/NAD-bd_sf"/>
</dbReference>
<evidence type="ECO:0000259" key="1">
    <source>
        <dbReference type="Pfam" id="PF07992"/>
    </source>
</evidence>
<dbReference type="Gene3D" id="3.50.50.60">
    <property type="entry name" value="FAD/NAD(P)-binding domain"/>
    <property type="match status" value="1"/>
</dbReference>
<proteinExistence type="predicted"/>
<organism evidence="2">
    <name type="scientific">mine drainage metagenome</name>
    <dbReference type="NCBI Taxonomy" id="410659"/>
    <lineage>
        <taxon>unclassified sequences</taxon>
        <taxon>metagenomes</taxon>
        <taxon>ecological metagenomes</taxon>
    </lineage>
</organism>
<dbReference type="EMBL" id="AUZY01011373">
    <property type="protein sequence ID" value="EQD34858.1"/>
    <property type="molecule type" value="Genomic_DNA"/>
</dbReference>
<dbReference type="AlphaFoldDB" id="T0YP25"/>
<feature type="domain" description="FAD/NAD(P)-binding" evidence="1">
    <location>
        <begin position="2"/>
        <end position="67"/>
    </location>
</feature>
<dbReference type="Pfam" id="PF07992">
    <property type="entry name" value="Pyr_redox_2"/>
    <property type="match status" value="1"/>
</dbReference>
<name>T0YP25_9ZZZZ</name>
<dbReference type="InterPro" id="IPR023753">
    <property type="entry name" value="FAD/NAD-binding_dom"/>
</dbReference>
<protein>
    <submittedName>
        <fullName evidence="2">Oxidoreductase</fullName>
    </submittedName>
</protein>
<reference evidence="2" key="2">
    <citation type="journal article" date="2014" name="ISME J.">
        <title>Microbial stratification in low pH oxic and suboxic macroscopic growths along an acid mine drainage.</title>
        <authorList>
            <person name="Mendez-Garcia C."/>
            <person name="Mesa V."/>
            <person name="Sprenger R.R."/>
            <person name="Richter M."/>
            <person name="Diez M.S."/>
            <person name="Solano J."/>
            <person name="Bargiela R."/>
            <person name="Golyshina O.V."/>
            <person name="Manteca A."/>
            <person name="Ramos J.L."/>
            <person name="Gallego J.R."/>
            <person name="Llorente I."/>
            <person name="Martins Dos Santos V.A."/>
            <person name="Jensen O.N."/>
            <person name="Pelaez A.I."/>
            <person name="Sanchez J."/>
            <person name="Ferrer M."/>
        </authorList>
    </citation>
    <scope>NUCLEOTIDE SEQUENCE</scope>
</reference>
<comment type="caution">
    <text evidence="2">The sequence shown here is derived from an EMBL/GenBank/DDBJ whole genome shotgun (WGS) entry which is preliminary data.</text>
</comment>
<reference evidence="2" key="1">
    <citation type="submission" date="2013-08" db="EMBL/GenBank/DDBJ databases">
        <authorList>
            <person name="Mendez C."/>
            <person name="Richter M."/>
            <person name="Ferrer M."/>
            <person name="Sanchez J."/>
        </authorList>
    </citation>
    <scope>NUCLEOTIDE SEQUENCE</scope>
</reference>
<gene>
    <name evidence="2" type="ORF">B1B_17039</name>
</gene>
<dbReference type="GO" id="GO:0016491">
    <property type="term" value="F:oxidoreductase activity"/>
    <property type="evidence" value="ECO:0007669"/>
    <property type="project" value="InterPro"/>
</dbReference>
<evidence type="ECO:0000313" key="2">
    <source>
        <dbReference type="EMBL" id="EQD34858.1"/>
    </source>
</evidence>